<dbReference type="EMBL" id="PITK01002360">
    <property type="protein sequence ID" value="TBU07727.1"/>
    <property type="molecule type" value="Genomic_DNA"/>
</dbReference>
<evidence type="ECO:0000313" key="2">
    <source>
        <dbReference type="EMBL" id="TBU07727.1"/>
    </source>
</evidence>
<evidence type="ECO:0000313" key="3">
    <source>
        <dbReference type="Proteomes" id="UP000292282"/>
    </source>
</evidence>
<proteinExistence type="predicted"/>
<organism evidence="2 3">
    <name type="scientific">Hamiltosporidium tvaerminnensis</name>
    <dbReference type="NCBI Taxonomy" id="1176355"/>
    <lineage>
        <taxon>Eukaryota</taxon>
        <taxon>Fungi</taxon>
        <taxon>Fungi incertae sedis</taxon>
        <taxon>Microsporidia</taxon>
        <taxon>Dubosqiidae</taxon>
        <taxon>Hamiltosporidium</taxon>
    </lineage>
</organism>
<accession>A0A4Q9LIC2</accession>
<feature type="non-terminal residue" evidence="2">
    <location>
        <position position="1"/>
    </location>
</feature>
<sequence length="105" mass="12524">YVKRLEIPMNVEAYIQSIVLKKTVETISFDRRRELEELGKTVNEFIERAYMHEEPTSQLTQASNREYGHPYSGRRNEIRKLTININEESDFEEETMVIQEVEENI</sequence>
<protein>
    <submittedName>
        <fullName evidence="2">Uncharacterized protein</fullName>
    </submittedName>
</protein>
<gene>
    <name evidence="2" type="ORF">CWI38_2360p0020</name>
</gene>
<evidence type="ECO:0000256" key="1">
    <source>
        <dbReference type="SAM" id="MobiDB-lite"/>
    </source>
</evidence>
<feature type="region of interest" description="Disordered" evidence="1">
    <location>
        <begin position="53"/>
        <end position="73"/>
    </location>
</feature>
<reference evidence="2 3" key="1">
    <citation type="submission" date="2017-12" db="EMBL/GenBank/DDBJ databases">
        <authorList>
            <person name="Pombert J.-F."/>
            <person name="Haag K.L."/>
            <person name="Ebert D."/>
        </authorList>
    </citation>
    <scope>NUCLEOTIDE SEQUENCE [LARGE SCALE GENOMIC DNA]</scope>
    <source>
        <strain evidence="2">IL-G-3</strain>
    </source>
</reference>
<name>A0A4Q9LIC2_9MICR</name>
<comment type="caution">
    <text evidence="2">The sequence shown here is derived from an EMBL/GenBank/DDBJ whole genome shotgun (WGS) entry which is preliminary data.</text>
</comment>
<dbReference type="Proteomes" id="UP000292282">
    <property type="component" value="Unassembled WGS sequence"/>
</dbReference>
<dbReference type="VEuPathDB" id="MicrosporidiaDB:CWI38_2360p0020"/>
<keyword evidence="3" id="KW-1185">Reference proteome</keyword>
<dbReference type="AlphaFoldDB" id="A0A4Q9LIC2"/>